<dbReference type="EC" id="2.7.7.60" evidence="4"/>
<keyword evidence="3 4" id="KW-0414">Isoprene biosynthesis</keyword>
<name>A0AA36L0B1_ECOLX</name>
<dbReference type="PIRSF" id="PIRSF036586">
    <property type="entry name" value="CDP-ribitol_syn"/>
    <property type="match status" value="1"/>
</dbReference>
<dbReference type="KEGG" id="ecos:EC958_3340"/>
<feature type="site" description="Transition state stabilizer" evidence="4">
    <location>
        <position position="43"/>
    </location>
</feature>
<feature type="site" description="Transition state stabilizer" evidence="4">
    <location>
        <position position="50"/>
    </location>
</feature>
<feature type="site" description="Positions MEP for the nucleophilic attack" evidence="4">
    <location>
        <position position="184"/>
    </location>
</feature>
<dbReference type="PRINTS" id="PR00080">
    <property type="entry name" value="SDRFAMILY"/>
</dbReference>
<comment type="subunit">
    <text evidence="4">Homodimer.</text>
</comment>
<evidence type="ECO:0000256" key="1">
    <source>
        <dbReference type="ARBA" id="ARBA00022679"/>
    </source>
</evidence>
<evidence type="ECO:0000313" key="8">
    <source>
        <dbReference type="Proteomes" id="UP000032727"/>
    </source>
</evidence>
<dbReference type="Proteomes" id="UP000032727">
    <property type="component" value="Chromosome I"/>
</dbReference>
<dbReference type="EMBL" id="HG941718">
    <property type="protein sequence ID" value="CDN83685.1"/>
    <property type="molecule type" value="Genomic_DNA"/>
</dbReference>
<keyword evidence="6" id="KW-0472">Membrane</keyword>
<evidence type="ECO:0000313" key="7">
    <source>
        <dbReference type="EMBL" id="CDN83685.1"/>
    </source>
</evidence>
<proteinExistence type="inferred from homology"/>
<comment type="function">
    <text evidence="4">Catalyzes the formation of 4-diphosphocytidyl-2-C-methyl-D-erythritol from CTP and 2-C-methyl-D-erythritol 4-phosphate (MEP).</text>
</comment>
<dbReference type="CDD" id="cd05233">
    <property type="entry name" value="SDR_c"/>
    <property type="match status" value="1"/>
</dbReference>
<evidence type="ECO:0000256" key="2">
    <source>
        <dbReference type="ARBA" id="ARBA00022695"/>
    </source>
</evidence>
<dbReference type="CDD" id="cd02516">
    <property type="entry name" value="CDP-ME_synthetase"/>
    <property type="match status" value="1"/>
</dbReference>
<dbReference type="AlphaFoldDB" id="A0AA36L0B1"/>
<comment type="catalytic activity">
    <reaction evidence="4">
        <text>2-C-methyl-D-erythritol 4-phosphate + CTP + H(+) = 4-CDP-2-C-methyl-D-erythritol + diphosphate</text>
        <dbReference type="Rhea" id="RHEA:13429"/>
        <dbReference type="ChEBI" id="CHEBI:15378"/>
        <dbReference type="ChEBI" id="CHEBI:33019"/>
        <dbReference type="ChEBI" id="CHEBI:37563"/>
        <dbReference type="ChEBI" id="CHEBI:57823"/>
        <dbReference type="ChEBI" id="CHEBI:58262"/>
        <dbReference type="EC" id="2.7.7.60"/>
    </reaction>
</comment>
<dbReference type="FunFam" id="3.90.550.10:FF:000003">
    <property type="entry name" value="2-C-methyl-D-erythritol 4-phosphate cytidylyltransferase"/>
    <property type="match status" value="1"/>
</dbReference>
<sequence length="485" mass="53684">MTQHFKYHVVSYLMILIFIAFIKLYGGKMKNIAVILSGGMGSRFGGTLPKQFTKLAGKAVIEYTVEAFEKSLNIDEIIIVSHPSYVDLIWKFVKKNQWEKVTKVFNGGKERFDSTYSALQGLEGEDNNSNILLHDAVRPLINESIINNCIDALRNFEAVDVVIPSADTLVEVYDDGCISNIPNRAIMRRGQTPQAFKLGTLKQAYQRAINAQRFSFTCDCGVVRSMVPGVRVATVVGAESNMKVTHPIDLFIAEKLLQEANKISFNTGDNLDYIKDKNIIIFGGNSGIGLEIKKAAILLGANVEIASRSFNNVDIVDIECVKNYLAQMEKKLGCIDYIINTAGVLIKKPIDMLTNEEVHTLININFIGAVNIAMASKQYLKKSSGMLLNFTSSSYTRGRSYYALYSSSKAAIVNFTQAIAEEWSSENIKVNCINPERTATPMRTINFGIEPAELLLDPRDVALTSLKVLGADSTGLIIDVRKDGR</sequence>
<accession>A0AA36L0B1</accession>
<dbReference type="InterPro" id="IPR012115">
    <property type="entry name" value="CDP-ribitol_syn"/>
</dbReference>
<dbReference type="InterPro" id="IPR002347">
    <property type="entry name" value="SDR_fam"/>
</dbReference>
<dbReference type="InterPro" id="IPR034683">
    <property type="entry name" value="IspD/TarI"/>
</dbReference>
<comment type="pathway">
    <text evidence="4">Isoprenoid biosynthesis; isopentenyl diphosphate biosynthesis via DXP pathway; isopentenyl diphosphate from 1-deoxy-D-xylulose 5-phosphate: step 2/6.</text>
</comment>
<dbReference type="InterPro" id="IPR029044">
    <property type="entry name" value="Nucleotide-diphossugar_trans"/>
</dbReference>
<organism evidence="7 8">
    <name type="scientific">Escherichia coli O25b:H4-ST131</name>
    <dbReference type="NCBI Taxonomy" id="941322"/>
    <lineage>
        <taxon>Bacteria</taxon>
        <taxon>Pseudomonadati</taxon>
        <taxon>Pseudomonadota</taxon>
        <taxon>Gammaproteobacteria</taxon>
        <taxon>Enterobacterales</taxon>
        <taxon>Enterobacteriaceae</taxon>
        <taxon>Escherichia</taxon>
    </lineage>
</organism>
<dbReference type="GO" id="GO:0050518">
    <property type="term" value="F:2-C-methyl-D-erythritol 4-phosphate cytidylyltransferase activity"/>
    <property type="evidence" value="ECO:0007669"/>
    <property type="project" value="UniProtKB-UniRule"/>
</dbReference>
<dbReference type="PRINTS" id="PR00081">
    <property type="entry name" value="GDHRDH"/>
</dbReference>
<dbReference type="InterPro" id="IPR050088">
    <property type="entry name" value="IspD/TarI_cytidylyltransf_bact"/>
</dbReference>
<dbReference type="Gene3D" id="3.40.50.720">
    <property type="entry name" value="NAD(P)-binding Rossmann-like Domain"/>
    <property type="match status" value="1"/>
</dbReference>
<dbReference type="HAMAP" id="MF_00108">
    <property type="entry name" value="IspD"/>
    <property type="match status" value="1"/>
</dbReference>
<dbReference type="InterPro" id="IPR020904">
    <property type="entry name" value="Sc_DH/Rdtase_CS"/>
</dbReference>
<dbReference type="PANTHER" id="PTHR32125">
    <property type="entry name" value="2-C-METHYL-D-ERYTHRITOL 4-PHOSPHATE CYTIDYLYLTRANSFERASE, CHLOROPLASTIC"/>
    <property type="match status" value="1"/>
</dbReference>
<reference evidence="7 8" key="1">
    <citation type="journal article" date="2014" name="PLoS ONE">
        <title>The complete genome sequence of Escherichia coli EC958: a high quality reference sequence for the globally disseminated multidrug resistant E. coli O25b:H4-ST131 clone.</title>
        <authorList>
            <person name="Forde B.M."/>
            <person name="Ben Zakour N.L."/>
            <person name="Stanton-Cook M."/>
            <person name="Phan M.D."/>
            <person name="Totsika M."/>
            <person name="Peters K.M."/>
            <person name="Chan K.G."/>
            <person name="Schembri M.A."/>
            <person name="Upton M."/>
            <person name="Beatson S.A."/>
        </authorList>
    </citation>
    <scope>NUCLEOTIDE SEQUENCE [LARGE SCALE GENOMIC DNA]</scope>
    <source>
        <strain evidence="7 8">EC958</strain>
    </source>
</reference>
<dbReference type="SUPFAM" id="SSF53448">
    <property type="entry name" value="Nucleotide-diphospho-sugar transferases"/>
    <property type="match status" value="1"/>
</dbReference>
<feature type="transmembrane region" description="Helical" evidence="6">
    <location>
        <begin position="7"/>
        <end position="26"/>
    </location>
</feature>
<evidence type="ECO:0000256" key="5">
    <source>
        <dbReference type="RuleBase" id="RU000363"/>
    </source>
</evidence>
<dbReference type="InterPro" id="IPR001228">
    <property type="entry name" value="IspD"/>
</dbReference>
<dbReference type="SUPFAM" id="SSF51735">
    <property type="entry name" value="NAD(P)-binding Rossmann-fold domains"/>
    <property type="match status" value="1"/>
</dbReference>
<comment type="similarity">
    <text evidence="5">Belongs to the short-chain dehydrogenases/reductases (SDR) family.</text>
</comment>
<dbReference type="GO" id="GO:0019288">
    <property type="term" value="P:isopentenyl diphosphate biosynthetic process, methylerythritol 4-phosphate pathway"/>
    <property type="evidence" value="ECO:0007669"/>
    <property type="project" value="UniProtKB-UniRule"/>
</dbReference>
<dbReference type="NCBIfam" id="NF001183">
    <property type="entry name" value="PRK00155.1-3"/>
    <property type="match status" value="1"/>
</dbReference>
<evidence type="ECO:0000256" key="3">
    <source>
        <dbReference type="ARBA" id="ARBA00023229"/>
    </source>
</evidence>
<keyword evidence="1 4" id="KW-0808">Transferase</keyword>
<gene>
    <name evidence="4" type="primary">ispD</name>
    <name evidence="7" type="ORF">EC958_3340</name>
</gene>
<feature type="site" description="Positions MEP for the nucleophilic attack" evidence="4">
    <location>
        <position position="243"/>
    </location>
</feature>
<keyword evidence="2 4" id="KW-0548">Nucleotidyltransferase</keyword>
<dbReference type="Gene3D" id="3.90.550.10">
    <property type="entry name" value="Spore Coat Polysaccharide Biosynthesis Protein SpsA, Chain A"/>
    <property type="match status" value="1"/>
</dbReference>
<protein>
    <recommendedName>
        <fullName evidence="4">2-C-methyl-D-erythritol 4-phosphate cytidylyltransferase</fullName>
        <ecNumber evidence="4">2.7.7.60</ecNumber>
    </recommendedName>
    <alternativeName>
        <fullName evidence="4">4-diphosphocytidyl-2C-methyl-D-erythritol synthase</fullName>
    </alternativeName>
    <alternativeName>
        <fullName evidence="4">MEP cytidylyltransferase</fullName>
        <shortName evidence="4">MCT</shortName>
    </alternativeName>
</protein>
<dbReference type="PROSITE" id="PS00061">
    <property type="entry name" value="ADH_SHORT"/>
    <property type="match status" value="1"/>
</dbReference>
<evidence type="ECO:0000256" key="6">
    <source>
        <dbReference type="SAM" id="Phobius"/>
    </source>
</evidence>
<comment type="similarity">
    <text evidence="4">Belongs to the IspD/TarI cytidylyltransferase family. IspD subfamily.</text>
</comment>
<keyword evidence="6" id="KW-0812">Transmembrane</keyword>
<keyword evidence="6" id="KW-1133">Transmembrane helix</keyword>
<dbReference type="InterPro" id="IPR036291">
    <property type="entry name" value="NAD(P)-bd_dom_sf"/>
</dbReference>
<dbReference type="PANTHER" id="PTHR32125:SF4">
    <property type="entry name" value="2-C-METHYL-D-ERYTHRITOL 4-PHOSPHATE CYTIDYLYLTRANSFERASE, CHLOROPLASTIC"/>
    <property type="match status" value="1"/>
</dbReference>
<dbReference type="Pfam" id="PF01128">
    <property type="entry name" value="IspD"/>
    <property type="match status" value="1"/>
</dbReference>
<evidence type="ECO:0000256" key="4">
    <source>
        <dbReference type="HAMAP-Rule" id="MF_00108"/>
    </source>
</evidence>
<dbReference type="Pfam" id="PF00106">
    <property type="entry name" value="adh_short"/>
    <property type="match status" value="1"/>
</dbReference>